<keyword evidence="2" id="KW-1185">Reference proteome</keyword>
<gene>
    <name evidence="1" type="ORF">JFL43_19030</name>
</gene>
<comment type="caution">
    <text evidence="1">The sequence shown here is derived from an EMBL/GenBank/DDBJ whole genome shotgun (WGS) entry which is preliminary data.</text>
</comment>
<evidence type="ECO:0000313" key="2">
    <source>
        <dbReference type="Proteomes" id="UP000618943"/>
    </source>
</evidence>
<sequence>MRMNITNIKTFQNTAKFNRPYFLQSAYVNEVQKTKDEKSRIIIEKVNGYIRQYLVKEDGTKILISEMRDDVVQSSPTQNESNANNLMDLLNYSTGVSPPTIKAVK</sequence>
<dbReference type="RefSeq" id="WP_200750249.1">
    <property type="nucleotide sequence ID" value="NZ_JAEOAH010000044.1"/>
</dbReference>
<organism evidence="1 2">
    <name type="scientific">Viridibacillus soli</name>
    <dbReference type="NCBI Taxonomy" id="2798301"/>
    <lineage>
        <taxon>Bacteria</taxon>
        <taxon>Bacillati</taxon>
        <taxon>Bacillota</taxon>
        <taxon>Bacilli</taxon>
        <taxon>Bacillales</taxon>
        <taxon>Caryophanaceae</taxon>
        <taxon>Viridibacillus</taxon>
    </lineage>
</organism>
<name>A0ABS1HBU2_9BACL</name>
<dbReference type="EMBL" id="JAEOAH010000044">
    <property type="protein sequence ID" value="MBK3496912.1"/>
    <property type="molecule type" value="Genomic_DNA"/>
</dbReference>
<proteinExistence type="predicted"/>
<dbReference type="Proteomes" id="UP000618943">
    <property type="component" value="Unassembled WGS sequence"/>
</dbReference>
<accession>A0ABS1HBU2</accession>
<evidence type="ECO:0000313" key="1">
    <source>
        <dbReference type="EMBL" id="MBK3496912.1"/>
    </source>
</evidence>
<protein>
    <submittedName>
        <fullName evidence="1">Uncharacterized protein</fullName>
    </submittedName>
</protein>
<reference evidence="1 2" key="1">
    <citation type="submission" date="2020-12" db="EMBL/GenBank/DDBJ databases">
        <title>YIM B01967 draft genome.</title>
        <authorList>
            <person name="Yan X."/>
        </authorList>
    </citation>
    <scope>NUCLEOTIDE SEQUENCE [LARGE SCALE GENOMIC DNA]</scope>
    <source>
        <strain evidence="1 2">YIM B01967</strain>
    </source>
</reference>